<gene>
    <name evidence="2" type="primary">TRS20</name>
    <name evidence="2" type="ORF">MEQU1_003086</name>
</gene>
<name>A0AAF0EGW1_9BASI</name>
<protein>
    <submittedName>
        <fullName evidence="2">TRAPP subunit</fullName>
    </submittedName>
</protein>
<evidence type="ECO:0000256" key="1">
    <source>
        <dbReference type="SAM" id="MobiDB-lite"/>
    </source>
</evidence>
<dbReference type="Proteomes" id="UP001214415">
    <property type="component" value="Chromosome 6"/>
</dbReference>
<evidence type="ECO:0000313" key="3">
    <source>
        <dbReference type="Proteomes" id="UP001214415"/>
    </source>
</evidence>
<proteinExistence type="predicted"/>
<sequence>MPLRQSSEGREESRPATPSAMHERHILQMIAHGSLDMLEDRQFLDHDMYHKHDEGIRLFLTDAWELWLKELDAPIGSRSFDVRLRASARKHL</sequence>
<dbReference type="InterPro" id="IPR011012">
    <property type="entry name" value="Longin-like_dom_sf"/>
</dbReference>
<reference evidence="2" key="1">
    <citation type="submission" date="2023-03" db="EMBL/GenBank/DDBJ databases">
        <title>Mating type loci evolution in Malassezia.</title>
        <authorList>
            <person name="Coelho M.A."/>
        </authorList>
    </citation>
    <scope>NUCLEOTIDE SEQUENCE</scope>
    <source>
        <strain evidence="2">CBS 12830</strain>
    </source>
</reference>
<organism evidence="2 3">
    <name type="scientific">Malassezia equina</name>
    <dbReference type="NCBI Taxonomy" id="1381935"/>
    <lineage>
        <taxon>Eukaryota</taxon>
        <taxon>Fungi</taxon>
        <taxon>Dikarya</taxon>
        <taxon>Basidiomycota</taxon>
        <taxon>Ustilaginomycotina</taxon>
        <taxon>Malasseziomycetes</taxon>
        <taxon>Malasseziales</taxon>
        <taxon>Malasseziaceae</taxon>
        <taxon>Malassezia</taxon>
    </lineage>
</organism>
<dbReference type="EMBL" id="CP119905">
    <property type="protein sequence ID" value="WFD24386.1"/>
    <property type="molecule type" value="Genomic_DNA"/>
</dbReference>
<dbReference type="AlphaFoldDB" id="A0AAF0EGW1"/>
<keyword evidence="3" id="KW-1185">Reference proteome</keyword>
<accession>A0AAF0EGW1</accession>
<evidence type="ECO:0000313" key="2">
    <source>
        <dbReference type="EMBL" id="WFD24386.1"/>
    </source>
</evidence>
<feature type="region of interest" description="Disordered" evidence="1">
    <location>
        <begin position="1"/>
        <end position="22"/>
    </location>
</feature>
<dbReference type="SUPFAM" id="SSF64356">
    <property type="entry name" value="SNARE-like"/>
    <property type="match status" value="1"/>
</dbReference>